<reference evidence="2" key="1">
    <citation type="journal article" date="2015" name="Nature">
        <title>Complex archaea that bridge the gap between prokaryotes and eukaryotes.</title>
        <authorList>
            <person name="Spang A."/>
            <person name="Saw J.H."/>
            <person name="Jorgensen S.L."/>
            <person name="Zaremba-Niedzwiedzka K."/>
            <person name="Martijn J."/>
            <person name="Lind A.E."/>
            <person name="van Eijk R."/>
            <person name="Schleper C."/>
            <person name="Guy L."/>
            <person name="Ettema T.J."/>
        </authorList>
    </citation>
    <scope>NUCLEOTIDE SEQUENCE</scope>
</reference>
<dbReference type="GO" id="GO:0003887">
    <property type="term" value="F:DNA-directed DNA polymerase activity"/>
    <property type="evidence" value="ECO:0007669"/>
    <property type="project" value="InterPro"/>
</dbReference>
<protein>
    <recommendedName>
        <fullName evidence="1">Initiator Rep protein WH1 domain-containing protein</fullName>
    </recommendedName>
</protein>
<dbReference type="SUPFAM" id="SSF46785">
    <property type="entry name" value="Winged helix' DNA-binding domain"/>
    <property type="match status" value="1"/>
</dbReference>
<name>A0A0F9STK8_9ZZZZ</name>
<dbReference type="Pfam" id="PF01051">
    <property type="entry name" value="Rep3_N"/>
    <property type="match status" value="1"/>
</dbReference>
<dbReference type="GO" id="GO:0006270">
    <property type="term" value="P:DNA replication initiation"/>
    <property type="evidence" value="ECO:0007669"/>
    <property type="project" value="InterPro"/>
</dbReference>
<dbReference type="Gene3D" id="1.10.10.10">
    <property type="entry name" value="Winged helix-like DNA-binding domain superfamily/Winged helix DNA-binding domain"/>
    <property type="match status" value="2"/>
</dbReference>
<dbReference type="InterPro" id="IPR036390">
    <property type="entry name" value="WH_DNA-bd_sf"/>
</dbReference>
<evidence type="ECO:0000313" key="2">
    <source>
        <dbReference type="EMBL" id="KKN70139.1"/>
    </source>
</evidence>
<dbReference type="EMBL" id="LAZR01000410">
    <property type="protein sequence ID" value="KKN70139.1"/>
    <property type="molecule type" value="Genomic_DNA"/>
</dbReference>
<proteinExistence type="predicted"/>
<organism evidence="2">
    <name type="scientific">marine sediment metagenome</name>
    <dbReference type="NCBI Taxonomy" id="412755"/>
    <lineage>
        <taxon>unclassified sequences</taxon>
        <taxon>metagenomes</taxon>
        <taxon>ecological metagenomes</taxon>
    </lineage>
</organism>
<comment type="caution">
    <text evidence="2">The sequence shown here is derived from an EMBL/GenBank/DDBJ whole genome shotgun (WGS) entry which is preliminary data.</text>
</comment>
<dbReference type="AlphaFoldDB" id="A0A0F9STK8"/>
<accession>A0A0F9STK8</accession>
<sequence>MKNQIERVDVNKLPKSVSQPYLLTKNFDFNIHESRIVIRVLQQIKQHQFIKLGSQVDLDNNVVMRFRPKDLTVGNDLNLVYKALSSIRNKEIILNGTATDEGEEIETRTITGFINEATYAVNNSFVDIKINADWFNMLVDLSKGYTPYLSNVGFQTGNRHHLTIYQYICHWFKKGSLEGMELSEKQIRENFQIHDKYDDLRKIVTRIIEPCKKELDTFSDKSFNFTLNRVTPGATRGRGAKINSITFKFYETNKVSKNVAYEPKRTAIKISEFTRMYGLSSKDEAMLGGLAKKYDLSYMSAIEYENRRYLLKQENFIEAFHKLILNRSN</sequence>
<dbReference type="InterPro" id="IPR000525">
    <property type="entry name" value="Initiator_Rep_WH1"/>
</dbReference>
<gene>
    <name evidence="2" type="ORF">LCGC14_0433710</name>
</gene>
<dbReference type="InterPro" id="IPR036388">
    <property type="entry name" value="WH-like_DNA-bd_sf"/>
</dbReference>
<dbReference type="Pfam" id="PF21205">
    <property type="entry name" value="Rep3_C"/>
    <property type="match status" value="1"/>
</dbReference>
<evidence type="ECO:0000259" key="1">
    <source>
        <dbReference type="Pfam" id="PF01051"/>
    </source>
</evidence>
<feature type="domain" description="Initiator Rep protein WH1" evidence="1">
    <location>
        <begin position="22"/>
        <end position="168"/>
    </location>
</feature>